<evidence type="ECO:0000313" key="2">
    <source>
        <dbReference type="EMBL" id="WUQ14154.1"/>
    </source>
</evidence>
<evidence type="ECO:0000313" key="3">
    <source>
        <dbReference type="Proteomes" id="UP001432039"/>
    </source>
</evidence>
<evidence type="ECO:0000256" key="1">
    <source>
        <dbReference type="SAM" id="MobiDB-lite"/>
    </source>
</evidence>
<reference evidence="2" key="1">
    <citation type="submission" date="2022-10" db="EMBL/GenBank/DDBJ databases">
        <title>The complete genomes of actinobacterial strains from the NBC collection.</title>
        <authorList>
            <person name="Joergensen T.S."/>
            <person name="Alvarez Arevalo M."/>
            <person name="Sterndorff E.B."/>
            <person name="Faurdal D."/>
            <person name="Vuksanovic O."/>
            <person name="Mourched A.-S."/>
            <person name="Charusanti P."/>
            <person name="Shaw S."/>
            <person name="Blin K."/>
            <person name="Weber T."/>
        </authorList>
    </citation>
    <scope>NUCLEOTIDE SEQUENCE</scope>
    <source>
        <strain evidence="2">NBC_00248</strain>
    </source>
</reference>
<dbReference type="Proteomes" id="UP001432039">
    <property type="component" value="Chromosome"/>
</dbReference>
<proteinExistence type="predicted"/>
<feature type="region of interest" description="Disordered" evidence="1">
    <location>
        <begin position="45"/>
        <end position="70"/>
    </location>
</feature>
<dbReference type="EMBL" id="CP108090">
    <property type="protein sequence ID" value="WUQ14154.1"/>
    <property type="molecule type" value="Genomic_DNA"/>
</dbReference>
<name>A0ABZ1TI71_STRVG</name>
<feature type="region of interest" description="Disordered" evidence="1">
    <location>
        <begin position="1"/>
        <end position="27"/>
    </location>
</feature>
<dbReference type="RefSeq" id="WP_328962971.1">
    <property type="nucleotide sequence ID" value="NZ_CP108090.1"/>
</dbReference>
<sequence length="70" mass="7196">MRIRMTVAMPEGANRNGEPWPALGEETDVPAADGAHLVAAGVAEEVTEQAPRRRKSGAKEVGSGADGGDP</sequence>
<organism evidence="2 3">
    <name type="scientific">Streptomyces virginiae</name>
    <name type="common">Streptomyces cinnamonensis</name>
    <dbReference type="NCBI Taxonomy" id="1961"/>
    <lineage>
        <taxon>Bacteria</taxon>
        <taxon>Bacillati</taxon>
        <taxon>Actinomycetota</taxon>
        <taxon>Actinomycetes</taxon>
        <taxon>Kitasatosporales</taxon>
        <taxon>Streptomycetaceae</taxon>
        <taxon>Streptomyces</taxon>
    </lineage>
</organism>
<gene>
    <name evidence="2" type="ORF">OG517_23505</name>
</gene>
<protein>
    <submittedName>
        <fullName evidence="2">Uncharacterized protein</fullName>
    </submittedName>
</protein>
<keyword evidence="3" id="KW-1185">Reference proteome</keyword>
<accession>A0ABZ1TI71</accession>